<organism evidence="1 2">
    <name type="scientific">Cloeon dipterum</name>
    <dbReference type="NCBI Taxonomy" id="197152"/>
    <lineage>
        <taxon>Eukaryota</taxon>
        <taxon>Metazoa</taxon>
        <taxon>Ecdysozoa</taxon>
        <taxon>Arthropoda</taxon>
        <taxon>Hexapoda</taxon>
        <taxon>Insecta</taxon>
        <taxon>Pterygota</taxon>
        <taxon>Palaeoptera</taxon>
        <taxon>Ephemeroptera</taxon>
        <taxon>Pisciforma</taxon>
        <taxon>Baetidae</taxon>
        <taxon>Cloeon</taxon>
    </lineage>
</organism>
<dbReference type="Proteomes" id="UP000494165">
    <property type="component" value="Unassembled WGS sequence"/>
</dbReference>
<keyword evidence="2" id="KW-1185">Reference proteome</keyword>
<dbReference type="EMBL" id="CADEPI010000302">
    <property type="protein sequence ID" value="CAB3383256.1"/>
    <property type="molecule type" value="Genomic_DNA"/>
</dbReference>
<proteinExistence type="predicted"/>
<comment type="caution">
    <text evidence="1">The sequence shown here is derived from an EMBL/GenBank/DDBJ whole genome shotgun (WGS) entry which is preliminary data.</text>
</comment>
<sequence length="203" mass="22502">MALELPKGAEGFCVDVVFFCSNVDFRAFDLAITQGTKLLQNFAQNADRAIGGKWVTRRFEKKTLNVDGKWKVRLTAGTNRIKIGGIKFCAGDDFLAKPKGKNMKSCHLLAGNDSMSTTMERVREVANDETMCHARGEDCSELSACRENGECIAFTGLTRKKHAKSTSLTQITSKNTTTVMIATATSSTTKFRDFQDERCDFRT</sequence>
<name>A0A8S1DZ34_9INSE</name>
<reference evidence="1 2" key="1">
    <citation type="submission" date="2020-04" db="EMBL/GenBank/DDBJ databases">
        <authorList>
            <person name="Alioto T."/>
            <person name="Alioto T."/>
            <person name="Gomez Garrido J."/>
        </authorList>
    </citation>
    <scope>NUCLEOTIDE SEQUENCE [LARGE SCALE GENOMIC DNA]</scope>
</reference>
<evidence type="ECO:0000313" key="2">
    <source>
        <dbReference type="Proteomes" id="UP000494165"/>
    </source>
</evidence>
<gene>
    <name evidence="1" type="ORF">CLODIP_2_CD14234</name>
</gene>
<dbReference type="AlphaFoldDB" id="A0A8S1DZ34"/>
<accession>A0A8S1DZ34</accession>
<protein>
    <submittedName>
        <fullName evidence="1">Uncharacterized protein</fullName>
    </submittedName>
</protein>
<evidence type="ECO:0000313" key="1">
    <source>
        <dbReference type="EMBL" id="CAB3383256.1"/>
    </source>
</evidence>